<name>A0A3M9NBS1_9BACT</name>
<protein>
    <recommendedName>
        <fullName evidence="3">Nucleotidyl transferase AbiEii/AbiGii toxin family protein</fullName>
    </recommendedName>
</protein>
<dbReference type="InterPro" id="IPR043519">
    <property type="entry name" value="NT_sf"/>
</dbReference>
<accession>A0A3M9NBS1</accession>
<evidence type="ECO:0000313" key="1">
    <source>
        <dbReference type="EMBL" id="RNI35201.1"/>
    </source>
</evidence>
<dbReference type="Pfam" id="PF08843">
    <property type="entry name" value="AbiEii"/>
    <property type="match status" value="1"/>
</dbReference>
<evidence type="ECO:0000313" key="2">
    <source>
        <dbReference type="Proteomes" id="UP000267223"/>
    </source>
</evidence>
<dbReference type="OrthoDB" id="9796281at2"/>
<reference evidence="1 2" key="1">
    <citation type="submission" date="2018-11" db="EMBL/GenBank/DDBJ databases">
        <title>Draft genome sequence of Ferruginibacter sp. BO-59.</title>
        <authorList>
            <person name="Im W.T."/>
        </authorList>
    </citation>
    <scope>NUCLEOTIDE SEQUENCE [LARGE SCALE GENOMIC DNA]</scope>
    <source>
        <strain evidence="1 2">BO-59</strain>
    </source>
</reference>
<dbReference type="Proteomes" id="UP000267223">
    <property type="component" value="Unassembled WGS sequence"/>
</dbReference>
<dbReference type="InterPro" id="IPR014942">
    <property type="entry name" value="AbiEii"/>
</dbReference>
<dbReference type="RefSeq" id="WP_123121188.1">
    <property type="nucleotide sequence ID" value="NZ_RJJR01000011.1"/>
</dbReference>
<sequence>MLFKEAIEPSTLELIKSLQPQPYIREFFLVGGTALALYYGHRKSIDVDLFTNVQFDADVLLEKLINDFSFQLTYTANQTLKRIISGVKVDFITHTYPYIGPFFHENEFRLTSAQDIIAMKLNAISISGQRSKDFIDIYFALNHFSIKEMISFYAKKYKQSNTVHLIKSLIYFDDVDLEDWPVLIRESHLKWETVKQKIRNEVLALM</sequence>
<dbReference type="SUPFAM" id="SSF81301">
    <property type="entry name" value="Nucleotidyltransferase"/>
    <property type="match status" value="1"/>
</dbReference>
<dbReference type="EMBL" id="RJJR01000011">
    <property type="protein sequence ID" value="RNI35201.1"/>
    <property type="molecule type" value="Genomic_DNA"/>
</dbReference>
<dbReference type="AlphaFoldDB" id="A0A3M9NBS1"/>
<gene>
    <name evidence="1" type="ORF">EFY79_13155</name>
</gene>
<evidence type="ECO:0008006" key="3">
    <source>
        <dbReference type="Google" id="ProtNLM"/>
    </source>
</evidence>
<comment type="caution">
    <text evidence="1">The sequence shown here is derived from an EMBL/GenBank/DDBJ whole genome shotgun (WGS) entry which is preliminary data.</text>
</comment>
<proteinExistence type="predicted"/>
<keyword evidence="2" id="KW-1185">Reference proteome</keyword>
<organism evidence="1 2">
    <name type="scientific">Hanamia caeni</name>
    <dbReference type="NCBI Taxonomy" id="2294116"/>
    <lineage>
        <taxon>Bacteria</taxon>
        <taxon>Pseudomonadati</taxon>
        <taxon>Bacteroidota</taxon>
        <taxon>Chitinophagia</taxon>
        <taxon>Chitinophagales</taxon>
        <taxon>Chitinophagaceae</taxon>
        <taxon>Hanamia</taxon>
    </lineage>
</organism>